<name>A0AAQ3LES6_9BACT</name>
<gene>
    <name evidence="2" type="ORF">RZN69_09830</name>
</gene>
<dbReference type="AlphaFoldDB" id="A0AAQ3LES6"/>
<keyword evidence="3" id="KW-1185">Reference proteome</keyword>
<evidence type="ECO:0000313" key="2">
    <source>
        <dbReference type="EMBL" id="WOO43387.1"/>
    </source>
</evidence>
<keyword evidence="1" id="KW-0812">Transmembrane</keyword>
<proteinExistence type="predicted"/>
<dbReference type="PROSITE" id="PS00409">
    <property type="entry name" value="PROKAR_NTER_METHYL"/>
    <property type="match status" value="1"/>
</dbReference>
<keyword evidence="1" id="KW-1133">Transmembrane helix</keyword>
<evidence type="ECO:0000313" key="3">
    <source>
        <dbReference type="Proteomes" id="UP001304300"/>
    </source>
</evidence>
<accession>A0AAQ3LES6</accession>
<dbReference type="InterPro" id="IPR012902">
    <property type="entry name" value="N_methyl_site"/>
</dbReference>
<dbReference type="Pfam" id="PF07963">
    <property type="entry name" value="N_methyl"/>
    <property type="match status" value="1"/>
</dbReference>
<dbReference type="KEGG" id="puo:RZN69_09830"/>
<dbReference type="EMBL" id="CP136920">
    <property type="protein sequence ID" value="WOO43387.1"/>
    <property type="molecule type" value="Genomic_DNA"/>
</dbReference>
<organism evidence="2 3">
    <name type="scientific">Rubellicoccus peritrichatus</name>
    <dbReference type="NCBI Taxonomy" id="3080537"/>
    <lineage>
        <taxon>Bacteria</taxon>
        <taxon>Pseudomonadati</taxon>
        <taxon>Verrucomicrobiota</taxon>
        <taxon>Opitutia</taxon>
        <taxon>Puniceicoccales</taxon>
        <taxon>Cerasicoccaceae</taxon>
        <taxon>Rubellicoccus</taxon>
    </lineage>
</organism>
<feature type="transmembrane region" description="Helical" evidence="1">
    <location>
        <begin position="12"/>
        <end position="37"/>
    </location>
</feature>
<dbReference type="Proteomes" id="UP001304300">
    <property type="component" value="Chromosome"/>
</dbReference>
<evidence type="ECO:0000256" key="1">
    <source>
        <dbReference type="SAM" id="Phobius"/>
    </source>
</evidence>
<reference evidence="2 3" key="1">
    <citation type="submission" date="2023-10" db="EMBL/GenBank/DDBJ databases">
        <title>Rubellicoccus peritrichatus gen. nov., sp. nov., isolated from an algae of coral reef tank.</title>
        <authorList>
            <person name="Luo J."/>
        </authorList>
    </citation>
    <scope>NUCLEOTIDE SEQUENCE [LARGE SCALE GENOMIC DNA]</scope>
    <source>
        <strain evidence="2 3">CR14</strain>
    </source>
</reference>
<keyword evidence="1" id="KW-0472">Membrane</keyword>
<dbReference type="RefSeq" id="WP_317835937.1">
    <property type="nucleotide sequence ID" value="NZ_CP136920.1"/>
</dbReference>
<protein>
    <submittedName>
        <fullName evidence="2">Prepilin-type N-terminal cleavage/methylation domain-containing protein</fullName>
    </submittedName>
</protein>
<sequence>MRENISSKSQARGFSLVEVVLAIGVLSLAVVALLGLFGPTMGSVKQVIDTNQATAVVSRVNAEIQRGMTWADIQNGIAGGGEMIFYVWKRQEDTNKPVSFAMSGGNSSGTDYDADLDGDGTNDVTIKGAGGDFETGKLVGTPMIVTFEQGLQGGSNPYDFSNVANEGYMPIFVSIFPVDPNQIGKSDYDSVDEIKQTVEPIFTYTTAKTRSL</sequence>